<dbReference type="Gene3D" id="1.10.357.10">
    <property type="entry name" value="Tetracycline Repressor, domain 2"/>
    <property type="match status" value="1"/>
</dbReference>
<evidence type="ECO:0000259" key="5">
    <source>
        <dbReference type="PROSITE" id="PS50977"/>
    </source>
</evidence>
<evidence type="ECO:0000256" key="3">
    <source>
        <dbReference type="ARBA" id="ARBA00023163"/>
    </source>
</evidence>
<dbReference type="InterPro" id="IPR049445">
    <property type="entry name" value="TetR_SbtR-like_C"/>
</dbReference>
<dbReference type="Pfam" id="PF21597">
    <property type="entry name" value="TetR_C_43"/>
    <property type="match status" value="1"/>
</dbReference>
<dbReference type="PANTHER" id="PTHR30055">
    <property type="entry name" value="HTH-TYPE TRANSCRIPTIONAL REGULATOR RUTR"/>
    <property type="match status" value="1"/>
</dbReference>
<sequence>MAEPLPHLRSDARGNRDRILEAGRELFAERGLDVTMREVARRAGVGPATLYRRFPARQMLLDAVFADELRACRGIVEEGCADPDPWRGFCSVVERISVLNVGNQGFVDAFMAENPGSDSFTEHRAAMLSMLARLARRAQDAGRLRADFVLDDLVIVLLAGRGLAASRSARGVAVARRFAALAIEAFRASDTNRPLPRGAAVAAHLMRLDGGRLAGSR</sequence>
<evidence type="ECO:0000256" key="2">
    <source>
        <dbReference type="ARBA" id="ARBA00023125"/>
    </source>
</evidence>
<protein>
    <submittedName>
        <fullName evidence="6">TetR/AcrR family transcriptional regulator</fullName>
    </submittedName>
</protein>
<dbReference type="PROSITE" id="PS50977">
    <property type="entry name" value="HTH_TETR_2"/>
    <property type="match status" value="1"/>
</dbReference>
<evidence type="ECO:0000313" key="6">
    <source>
        <dbReference type="EMBL" id="MBE1878352.1"/>
    </source>
</evidence>
<dbReference type="SUPFAM" id="SSF46689">
    <property type="entry name" value="Homeodomain-like"/>
    <property type="match status" value="1"/>
</dbReference>
<feature type="DNA-binding region" description="H-T-H motif" evidence="4">
    <location>
        <begin position="35"/>
        <end position="54"/>
    </location>
</feature>
<dbReference type="Pfam" id="PF00440">
    <property type="entry name" value="TetR_N"/>
    <property type="match status" value="1"/>
</dbReference>
<gene>
    <name evidence="6" type="ORF">IHE71_21895</name>
</gene>
<accession>A0ABR9N3W6</accession>
<evidence type="ECO:0000256" key="4">
    <source>
        <dbReference type="PROSITE-ProRule" id="PRU00335"/>
    </source>
</evidence>
<feature type="domain" description="HTH tetR-type" evidence="5">
    <location>
        <begin position="13"/>
        <end position="72"/>
    </location>
</feature>
<dbReference type="InterPro" id="IPR050109">
    <property type="entry name" value="HTH-type_TetR-like_transc_reg"/>
</dbReference>
<dbReference type="Proteomes" id="UP000625527">
    <property type="component" value="Unassembled WGS sequence"/>
</dbReference>
<dbReference type="EMBL" id="JADAQT010000108">
    <property type="protein sequence ID" value="MBE1878352.1"/>
    <property type="molecule type" value="Genomic_DNA"/>
</dbReference>
<evidence type="ECO:0000313" key="7">
    <source>
        <dbReference type="Proteomes" id="UP000625527"/>
    </source>
</evidence>
<keyword evidence="3" id="KW-0804">Transcription</keyword>
<dbReference type="SUPFAM" id="SSF48498">
    <property type="entry name" value="Tetracyclin repressor-like, C-terminal domain"/>
    <property type="match status" value="1"/>
</dbReference>
<dbReference type="InterPro" id="IPR001647">
    <property type="entry name" value="HTH_TetR"/>
</dbReference>
<dbReference type="RefSeq" id="WP_192864884.1">
    <property type="nucleotide sequence ID" value="NZ_JADAQT010000108.1"/>
</dbReference>
<comment type="caution">
    <text evidence="6">The sequence shown here is derived from an EMBL/GenBank/DDBJ whole genome shotgun (WGS) entry which is preliminary data.</text>
</comment>
<dbReference type="PRINTS" id="PR00455">
    <property type="entry name" value="HTHTETR"/>
</dbReference>
<proteinExistence type="predicted"/>
<organism evidence="6 7">
    <name type="scientific">Myceligenerans pegani</name>
    <dbReference type="NCBI Taxonomy" id="2776917"/>
    <lineage>
        <taxon>Bacteria</taxon>
        <taxon>Bacillati</taxon>
        <taxon>Actinomycetota</taxon>
        <taxon>Actinomycetes</taxon>
        <taxon>Micrococcales</taxon>
        <taxon>Promicromonosporaceae</taxon>
        <taxon>Myceligenerans</taxon>
    </lineage>
</organism>
<dbReference type="InterPro" id="IPR036271">
    <property type="entry name" value="Tet_transcr_reg_TetR-rel_C_sf"/>
</dbReference>
<reference evidence="6 7" key="1">
    <citation type="submission" date="2020-10" db="EMBL/GenBank/DDBJ databases">
        <title>Myceligenerans pegani sp. nov., an endophytic actinomycete isolated from Peganum harmala L. in Xinjiang, China.</title>
        <authorList>
            <person name="Xin L."/>
        </authorList>
    </citation>
    <scope>NUCLEOTIDE SEQUENCE [LARGE SCALE GENOMIC DNA]</scope>
    <source>
        <strain evidence="6 7">TRM65318</strain>
    </source>
</reference>
<keyword evidence="2 4" id="KW-0238">DNA-binding</keyword>
<name>A0ABR9N3W6_9MICO</name>
<evidence type="ECO:0000256" key="1">
    <source>
        <dbReference type="ARBA" id="ARBA00023015"/>
    </source>
</evidence>
<dbReference type="InterPro" id="IPR009057">
    <property type="entry name" value="Homeodomain-like_sf"/>
</dbReference>
<dbReference type="PANTHER" id="PTHR30055:SF234">
    <property type="entry name" value="HTH-TYPE TRANSCRIPTIONAL REGULATOR BETI"/>
    <property type="match status" value="1"/>
</dbReference>
<keyword evidence="7" id="KW-1185">Reference proteome</keyword>
<keyword evidence="1" id="KW-0805">Transcription regulation</keyword>